<keyword evidence="2" id="KW-1185">Reference proteome</keyword>
<proteinExistence type="predicted"/>
<name>A0A4Z2IBJ9_9TELE</name>
<organism evidence="1 2">
    <name type="scientific">Liparis tanakae</name>
    <name type="common">Tanaka's snailfish</name>
    <dbReference type="NCBI Taxonomy" id="230148"/>
    <lineage>
        <taxon>Eukaryota</taxon>
        <taxon>Metazoa</taxon>
        <taxon>Chordata</taxon>
        <taxon>Craniata</taxon>
        <taxon>Vertebrata</taxon>
        <taxon>Euteleostomi</taxon>
        <taxon>Actinopterygii</taxon>
        <taxon>Neopterygii</taxon>
        <taxon>Teleostei</taxon>
        <taxon>Neoteleostei</taxon>
        <taxon>Acanthomorphata</taxon>
        <taxon>Eupercaria</taxon>
        <taxon>Perciformes</taxon>
        <taxon>Cottioidei</taxon>
        <taxon>Cottales</taxon>
        <taxon>Liparidae</taxon>
        <taxon>Liparis</taxon>
    </lineage>
</organism>
<protein>
    <submittedName>
        <fullName evidence="1">Uncharacterized protein</fullName>
    </submittedName>
</protein>
<gene>
    <name evidence="1" type="ORF">EYF80_014507</name>
</gene>
<accession>A0A4Z2IBJ9</accession>
<dbReference type="EMBL" id="SRLO01000105">
    <property type="protein sequence ID" value="TNN75270.1"/>
    <property type="molecule type" value="Genomic_DNA"/>
</dbReference>
<sequence length="105" mass="11228">MRPSSVERCAEAKMLEGRLAGESSTRRPDVGGLSRRLWSEIGATQVHNAGGEAQQAPVAVGPVHPGSRRGQTVLLVGTAQQVKGPVLQVGRLLDQLGIQNQVRRR</sequence>
<comment type="caution">
    <text evidence="1">The sequence shown here is derived from an EMBL/GenBank/DDBJ whole genome shotgun (WGS) entry which is preliminary data.</text>
</comment>
<dbReference type="Proteomes" id="UP000314294">
    <property type="component" value="Unassembled WGS sequence"/>
</dbReference>
<evidence type="ECO:0000313" key="2">
    <source>
        <dbReference type="Proteomes" id="UP000314294"/>
    </source>
</evidence>
<dbReference type="AlphaFoldDB" id="A0A4Z2IBJ9"/>
<evidence type="ECO:0000313" key="1">
    <source>
        <dbReference type="EMBL" id="TNN75270.1"/>
    </source>
</evidence>
<reference evidence="1 2" key="1">
    <citation type="submission" date="2019-03" db="EMBL/GenBank/DDBJ databases">
        <title>First draft genome of Liparis tanakae, snailfish: a comprehensive survey of snailfish specific genes.</title>
        <authorList>
            <person name="Kim W."/>
            <person name="Song I."/>
            <person name="Jeong J.-H."/>
            <person name="Kim D."/>
            <person name="Kim S."/>
            <person name="Ryu S."/>
            <person name="Song J.Y."/>
            <person name="Lee S.K."/>
        </authorList>
    </citation>
    <scope>NUCLEOTIDE SEQUENCE [LARGE SCALE GENOMIC DNA]</scope>
    <source>
        <tissue evidence="1">Muscle</tissue>
    </source>
</reference>